<comment type="caution">
    <text evidence="1">The sequence shown here is derived from an EMBL/GenBank/DDBJ whole genome shotgun (WGS) entry which is preliminary data.</text>
</comment>
<sequence>MVALKSAILITLASIIPFAAAKCDHSTNPFETTVAIYDLEDCITHGKDDHFIFHENALKWDNDGCKCLDFASNFRHAARSIVFTPRRRQKISMHLVRNENCKFPEEDEYDEQAFVQQPHIYQKLKPGLYKSAWVCKADPGGPGRPSRRPGDDVVKYLVHDGVKEAIDKLLKDTLGGLANDAGELTAGEILEGVGIGLLAA</sequence>
<name>A0ACB7ZTQ9_9AGAM</name>
<dbReference type="EMBL" id="MU268556">
    <property type="protein sequence ID" value="KAH7904227.1"/>
    <property type="molecule type" value="Genomic_DNA"/>
</dbReference>
<reference evidence="1" key="1">
    <citation type="journal article" date="2021" name="New Phytol.">
        <title>Evolutionary innovations through gain and loss of genes in the ectomycorrhizal Boletales.</title>
        <authorList>
            <person name="Wu G."/>
            <person name="Miyauchi S."/>
            <person name="Morin E."/>
            <person name="Kuo A."/>
            <person name="Drula E."/>
            <person name="Varga T."/>
            <person name="Kohler A."/>
            <person name="Feng B."/>
            <person name="Cao Y."/>
            <person name="Lipzen A."/>
            <person name="Daum C."/>
            <person name="Hundley H."/>
            <person name="Pangilinan J."/>
            <person name="Johnson J."/>
            <person name="Barry K."/>
            <person name="LaButti K."/>
            <person name="Ng V."/>
            <person name="Ahrendt S."/>
            <person name="Min B."/>
            <person name="Choi I.G."/>
            <person name="Park H."/>
            <person name="Plett J.M."/>
            <person name="Magnuson J."/>
            <person name="Spatafora J.W."/>
            <person name="Nagy L.G."/>
            <person name="Henrissat B."/>
            <person name="Grigoriev I.V."/>
            <person name="Yang Z.L."/>
            <person name="Xu J."/>
            <person name="Martin F.M."/>
        </authorList>
    </citation>
    <scope>NUCLEOTIDE SEQUENCE</scope>
    <source>
        <strain evidence="1">ATCC 28755</strain>
    </source>
</reference>
<gene>
    <name evidence="1" type="ORF">BJ138DRAFT_1107003</name>
</gene>
<dbReference type="Proteomes" id="UP000790377">
    <property type="component" value="Unassembled WGS sequence"/>
</dbReference>
<accession>A0ACB7ZTQ9</accession>
<organism evidence="1 2">
    <name type="scientific">Hygrophoropsis aurantiaca</name>
    <dbReference type="NCBI Taxonomy" id="72124"/>
    <lineage>
        <taxon>Eukaryota</taxon>
        <taxon>Fungi</taxon>
        <taxon>Dikarya</taxon>
        <taxon>Basidiomycota</taxon>
        <taxon>Agaricomycotina</taxon>
        <taxon>Agaricomycetes</taxon>
        <taxon>Agaricomycetidae</taxon>
        <taxon>Boletales</taxon>
        <taxon>Coniophorineae</taxon>
        <taxon>Hygrophoropsidaceae</taxon>
        <taxon>Hygrophoropsis</taxon>
    </lineage>
</organism>
<evidence type="ECO:0000313" key="1">
    <source>
        <dbReference type="EMBL" id="KAH7904227.1"/>
    </source>
</evidence>
<proteinExistence type="predicted"/>
<evidence type="ECO:0000313" key="2">
    <source>
        <dbReference type="Proteomes" id="UP000790377"/>
    </source>
</evidence>
<protein>
    <submittedName>
        <fullName evidence="1">Uncharacterized protein</fullName>
    </submittedName>
</protein>
<keyword evidence="2" id="KW-1185">Reference proteome</keyword>